<sequence>MVDYHISVLFKPHDYSGDNYLRIDYDKLTKEEGSMDLATQENLKNLKDVGNKLLTLPVSRKNFDTGKLEPTGDQTNKQALDREDTELGGQKIAGRGEAMVLVQKAVQAQLLSLLASIGHSFGSVQYRNKKESTDNDLASPF</sequence>
<dbReference type="GO" id="GO:0016042">
    <property type="term" value="P:lipid catabolic process"/>
    <property type="evidence" value="ECO:0007669"/>
    <property type="project" value="UniProtKB-KW"/>
</dbReference>
<dbReference type="GO" id="GO:0047372">
    <property type="term" value="F:monoacylglycerol lipase activity"/>
    <property type="evidence" value="ECO:0007669"/>
    <property type="project" value="TreeGrafter"/>
</dbReference>
<comment type="caution">
    <text evidence="3">The sequence shown here is derived from an EMBL/GenBank/DDBJ whole genome shotgun (WGS) entry which is preliminary data.</text>
</comment>
<evidence type="ECO:0000256" key="1">
    <source>
        <dbReference type="ARBA" id="ARBA00022963"/>
    </source>
</evidence>
<name>A0A978UYU0_ZIZJJ</name>
<gene>
    <name evidence="3" type="ORF">FEM48_Zijuj08G0114500</name>
</gene>
<evidence type="ECO:0000313" key="3">
    <source>
        <dbReference type="EMBL" id="KAH7520156.1"/>
    </source>
</evidence>
<dbReference type="PANTHER" id="PTHR32176:SF92">
    <property type="entry name" value="XYLOSE ISOMERASE"/>
    <property type="match status" value="1"/>
</dbReference>
<reference evidence="3" key="1">
    <citation type="journal article" date="2021" name="Front. Plant Sci.">
        <title>Chromosome-Scale Genome Assembly for Chinese Sour Jujube and Insights Into Its Genome Evolution and Domestication Signature.</title>
        <authorList>
            <person name="Shen L.-Y."/>
            <person name="Luo H."/>
            <person name="Wang X.-L."/>
            <person name="Wang X.-M."/>
            <person name="Qiu X.-J."/>
            <person name="Liu H."/>
            <person name="Zhou S.-S."/>
            <person name="Jia K.-H."/>
            <person name="Nie S."/>
            <person name="Bao Y.-T."/>
            <person name="Zhang R.-G."/>
            <person name="Yun Q.-Z."/>
            <person name="Chai Y.-H."/>
            <person name="Lu J.-Y."/>
            <person name="Li Y."/>
            <person name="Zhao S.-W."/>
            <person name="Mao J.-F."/>
            <person name="Jia S.-G."/>
            <person name="Mao Y.-M."/>
        </authorList>
    </citation>
    <scope>NUCLEOTIDE SEQUENCE</scope>
    <source>
        <strain evidence="3">AT0</strain>
        <tissue evidence="3">Leaf</tissue>
    </source>
</reference>
<accession>A0A978UYU0</accession>
<dbReference type="GO" id="GO:0004620">
    <property type="term" value="F:phospholipase activity"/>
    <property type="evidence" value="ECO:0007669"/>
    <property type="project" value="TreeGrafter"/>
</dbReference>
<keyword evidence="1" id="KW-0442">Lipid degradation</keyword>
<proteinExistence type="predicted"/>
<evidence type="ECO:0000313" key="4">
    <source>
        <dbReference type="Proteomes" id="UP000813462"/>
    </source>
</evidence>
<dbReference type="AlphaFoldDB" id="A0A978UYU0"/>
<organism evidence="3 4">
    <name type="scientific">Ziziphus jujuba var. spinosa</name>
    <dbReference type="NCBI Taxonomy" id="714518"/>
    <lineage>
        <taxon>Eukaryota</taxon>
        <taxon>Viridiplantae</taxon>
        <taxon>Streptophyta</taxon>
        <taxon>Embryophyta</taxon>
        <taxon>Tracheophyta</taxon>
        <taxon>Spermatophyta</taxon>
        <taxon>Magnoliopsida</taxon>
        <taxon>eudicotyledons</taxon>
        <taxon>Gunneridae</taxon>
        <taxon>Pentapetalae</taxon>
        <taxon>rosids</taxon>
        <taxon>fabids</taxon>
        <taxon>Rosales</taxon>
        <taxon>Rhamnaceae</taxon>
        <taxon>Paliureae</taxon>
        <taxon>Ziziphus</taxon>
    </lineage>
</organism>
<protein>
    <submittedName>
        <fullName evidence="3">Uncharacterized protein</fullName>
    </submittedName>
</protein>
<feature type="region of interest" description="Disordered" evidence="2">
    <location>
        <begin position="64"/>
        <end position="83"/>
    </location>
</feature>
<dbReference type="PANTHER" id="PTHR32176">
    <property type="entry name" value="XYLOSE ISOMERASE"/>
    <property type="match status" value="1"/>
</dbReference>
<dbReference type="Proteomes" id="UP000813462">
    <property type="component" value="Unassembled WGS sequence"/>
</dbReference>
<keyword evidence="1" id="KW-0443">Lipid metabolism</keyword>
<evidence type="ECO:0000256" key="2">
    <source>
        <dbReference type="SAM" id="MobiDB-lite"/>
    </source>
</evidence>
<dbReference type="EMBL" id="JAEACU010000008">
    <property type="protein sequence ID" value="KAH7520156.1"/>
    <property type="molecule type" value="Genomic_DNA"/>
</dbReference>
<dbReference type="Gene3D" id="3.40.1090.10">
    <property type="entry name" value="Cytosolic phospholipase A2 catalytic domain"/>
    <property type="match status" value="1"/>
</dbReference>